<comment type="similarity">
    <text evidence="2">Belongs to the NADH dehydrogenase family.</text>
</comment>
<evidence type="ECO:0000256" key="3">
    <source>
        <dbReference type="ARBA" id="ARBA00022630"/>
    </source>
</evidence>
<keyword evidence="4" id="KW-0274">FAD</keyword>
<evidence type="ECO:0000256" key="6">
    <source>
        <dbReference type="SAM" id="MobiDB-lite"/>
    </source>
</evidence>
<dbReference type="InterPro" id="IPR023753">
    <property type="entry name" value="FAD/NAD-binding_dom"/>
</dbReference>
<evidence type="ECO:0000256" key="5">
    <source>
        <dbReference type="ARBA" id="ARBA00023002"/>
    </source>
</evidence>
<organism evidence="8 9">
    <name type="scientific">Amycolatopsis iheyensis</name>
    <dbReference type="NCBI Taxonomy" id="2945988"/>
    <lineage>
        <taxon>Bacteria</taxon>
        <taxon>Bacillati</taxon>
        <taxon>Actinomycetota</taxon>
        <taxon>Actinomycetes</taxon>
        <taxon>Pseudonocardiales</taxon>
        <taxon>Pseudonocardiaceae</taxon>
        <taxon>Amycolatopsis</taxon>
    </lineage>
</organism>
<evidence type="ECO:0000313" key="9">
    <source>
        <dbReference type="Proteomes" id="UP001144096"/>
    </source>
</evidence>
<name>A0A9X2SQE8_9PSEU</name>
<feature type="compositionally biased region" description="Basic and acidic residues" evidence="6">
    <location>
        <begin position="397"/>
        <end position="409"/>
    </location>
</feature>
<gene>
    <name evidence="8" type="ORF">M8542_42940</name>
</gene>
<dbReference type="PANTHER" id="PTHR42913">
    <property type="entry name" value="APOPTOSIS-INDUCING FACTOR 1"/>
    <property type="match status" value="1"/>
</dbReference>
<feature type="domain" description="FAD/NAD(P)-binding" evidence="7">
    <location>
        <begin position="3"/>
        <end position="314"/>
    </location>
</feature>
<dbReference type="PANTHER" id="PTHR42913:SF3">
    <property type="entry name" value="64 KDA MITOCHONDRIAL NADH DEHYDROGENASE (EUROFUNG)"/>
    <property type="match status" value="1"/>
</dbReference>
<keyword evidence="9" id="KW-1185">Reference proteome</keyword>
<evidence type="ECO:0000256" key="2">
    <source>
        <dbReference type="ARBA" id="ARBA00005272"/>
    </source>
</evidence>
<reference evidence="8" key="1">
    <citation type="submission" date="2022-06" db="EMBL/GenBank/DDBJ databases">
        <title>Amycolatopsis iheyaensis sp. nov., a new species of the genus Amycolatopsis isolated from soil in Iheya island, Japan.</title>
        <authorList>
            <person name="Ngamcharungchit C."/>
            <person name="Kanto H."/>
            <person name="Take A."/>
            <person name="Intra B."/>
            <person name="Matsumoto A."/>
            <person name="Panbangred W."/>
            <person name="Inahashi Y."/>
        </authorList>
    </citation>
    <scope>NUCLEOTIDE SEQUENCE</scope>
    <source>
        <strain evidence="8">OK19-0408</strain>
    </source>
</reference>
<comment type="caution">
    <text evidence="8">The sequence shown here is derived from an EMBL/GenBank/DDBJ whole genome shotgun (WGS) entry which is preliminary data.</text>
</comment>
<evidence type="ECO:0000313" key="8">
    <source>
        <dbReference type="EMBL" id="MCR6489593.1"/>
    </source>
</evidence>
<dbReference type="EMBL" id="JAMXQV010000034">
    <property type="protein sequence ID" value="MCR6489593.1"/>
    <property type="molecule type" value="Genomic_DNA"/>
</dbReference>
<accession>A0A9X2SQE8</accession>
<dbReference type="GO" id="GO:0019646">
    <property type="term" value="P:aerobic electron transport chain"/>
    <property type="evidence" value="ECO:0007669"/>
    <property type="project" value="TreeGrafter"/>
</dbReference>
<evidence type="ECO:0000256" key="1">
    <source>
        <dbReference type="ARBA" id="ARBA00001974"/>
    </source>
</evidence>
<dbReference type="PRINTS" id="PR00411">
    <property type="entry name" value="PNDRDTASEI"/>
</dbReference>
<dbReference type="Pfam" id="PF07992">
    <property type="entry name" value="Pyr_redox_2"/>
    <property type="match status" value="1"/>
</dbReference>
<dbReference type="SUPFAM" id="SSF51905">
    <property type="entry name" value="FAD/NAD(P)-binding domain"/>
    <property type="match status" value="1"/>
</dbReference>
<evidence type="ECO:0000256" key="4">
    <source>
        <dbReference type="ARBA" id="ARBA00022827"/>
    </source>
</evidence>
<dbReference type="Gene3D" id="3.50.50.100">
    <property type="match status" value="1"/>
</dbReference>
<dbReference type="Proteomes" id="UP001144096">
    <property type="component" value="Unassembled WGS sequence"/>
</dbReference>
<keyword evidence="5" id="KW-0560">Oxidoreductase</keyword>
<comment type="cofactor">
    <cofactor evidence="1">
        <name>FAD</name>
        <dbReference type="ChEBI" id="CHEBI:57692"/>
    </cofactor>
</comment>
<sequence length="409" mass="43297">MSNILIVGGGFAGVWSAASAAKLRRAHGLSEPDLRITVVTAGDDLVIRPRLYEADADRMRVPLDRVLGPIGVRRVAGTVTGIDTATRAVTAIRRDGTTAELPYDRLVLASGSQVVRPKVPGAEHLFDIDTLAGAATLEAHLRRLPERPAEAGRYTAVVVGAGFTGLEIATELIGRLGDIAPADRIRVVLVERLEEVGPELGPGPRPAIEKALADLGVEVRLGVSVAEVTRDEVRLSDGSVIPAATVVWTAGMTASPLTAAIPGAKDRLGRLDVDEHLRVRGLPEVFAAGDTAAAVSPAEGRVVMQSCQHAVPQGKFAGHNVAADLLGEALVTFQPMPYVTCLALGPAGAVVTAGWDREVQMTEQQAKYLKTTINTEWIYPPVDDPAALLEQAGPKAEFPEYRPEERRAS</sequence>
<protein>
    <submittedName>
        <fullName evidence="8">FAD-dependent oxidoreductase</fullName>
    </submittedName>
</protein>
<dbReference type="GO" id="GO:0003955">
    <property type="term" value="F:NAD(P)H dehydrogenase (quinone) activity"/>
    <property type="evidence" value="ECO:0007669"/>
    <property type="project" value="TreeGrafter"/>
</dbReference>
<feature type="region of interest" description="Disordered" evidence="6">
    <location>
        <begin position="389"/>
        <end position="409"/>
    </location>
</feature>
<dbReference type="InterPro" id="IPR051169">
    <property type="entry name" value="NADH-Q_oxidoreductase"/>
</dbReference>
<dbReference type="RefSeq" id="WP_257926156.1">
    <property type="nucleotide sequence ID" value="NZ_JAMXQV010000034.1"/>
</dbReference>
<keyword evidence="3" id="KW-0285">Flavoprotein</keyword>
<dbReference type="AlphaFoldDB" id="A0A9X2SQE8"/>
<dbReference type="InterPro" id="IPR036188">
    <property type="entry name" value="FAD/NAD-bd_sf"/>
</dbReference>
<dbReference type="PRINTS" id="PR00368">
    <property type="entry name" value="FADPNR"/>
</dbReference>
<proteinExistence type="inferred from homology"/>
<evidence type="ECO:0000259" key="7">
    <source>
        <dbReference type="Pfam" id="PF07992"/>
    </source>
</evidence>